<sequence length="166" mass="17729">MRSSFPESGSRDLSTVEETHAFGEELGAALEAGDVVILDGPLGAGKTTLTQGVAKGMQVKGRVTSPTFVIARVHRSTVGGPDLVHVDAYRLLDEGGANSGDPLGELDALDLDTELEDAVVIAEWGGGLVEQIAERYLFISIDREPVDYAGAEEDVRRFTWSWQGVV</sequence>
<keyword evidence="6" id="KW-0479">Metal-binding</keyword>
<evidence type="ECO:0000256" key="5">
    <source>
        <dbReference type="ARBA" id="ARBA00022694"/>
    </source>
</evidence>
<evidence type="ECO:0000256" key="4">
    <source>
        <dbReference type="ARBA" id="ARBA00022490"/>
    </source>
</evidence>
<dbReference type="PANTHER" id="PTHR33540">
    <property type="entry name" value="TRNA THREONYLCARBAMOYLADENOSINE BIOSYNTHESIS PROTEIN TSAE"/>
    <property type="match status" value="1"/>
</dbReference>
<evidence type="ECO:0000256" key="8">
    <source>
        <dbReference type="ARBA" id="ARBA00022840"/>
    </source>
</evidence>
<evidence type="ECO:0000256" key="9">
    <source>
        <dbReference type="ARBA" id="ARBA00022842"/>
    </source>
</evidence>
<dbReference type="GO" id="GO:0046872">
    <property type="term" value="F:metal ion binding"/>
    <property type="evidence" value="ECO:0007669"/>
    <property type="project" value="UniProtKB-KW"/>
</dbReference>
<dbReference type="Proteomes" id="UP000603369">
    <property type="component" value="Unassembled WGS sequence"/>
</dbReference>
<dbReference type="InterPro" id="IPR027417">
    <property type="entry name" value="P-loop_NTPase"/>
</dbReference>
<dbReference type="GO" id="GO:0005737">
    <property type="term" value="C:cytoplasm"/>
    <property type="evidence" value="ECO:0007669"/>
    <property type="project" value="UniProtKB-SubCell"/>
</dbReference>
<dbReference type="GO" id="GO:0005524">
    <property type="term" value="F:ATP binding"/>
    <property type="evidence" value="ECO:0007669"/>
    <property type="project" value="UniProtKB-KW"/>
</dbReference>
<dbReference type="NCBIfam" id="TIGR00150">
    <property type="entry name" value="T6A_YjeE"/>
    <property type="match status" value="1"/>
</dbReference>
<evidence type="ECO:0000313" key="13">
    <source>
        <dbReference type="Proteomes" id="UP000603369"/>
    </source>
</evidence>
<dbReference type="SUPFAM" id="SSF52540">
    <property type="entry name" value="P-loop containing nucleoside triphosphate hydrolases"/>
    <property type="match status" value="1"/>
</dbReference>
<evidence type="ECO:0000313" key="12">
    <source>
        <dbReference type="EMBL" id="MBK3428226.1"/>
    </source>
</evidence>
<dbReference type="RefSeq" id="WP_200435863.1">
    <property type="nucleotide sequence ID" value="NZ_CP175770.1"/>
</dbReference>
<keyword evidence="8" id="KW-0067">ATP-binding</keyword>
<keyword evidence="13" id="KW-1185">Reference proteome</keyword>
<dbReference type="Pfam" id="PF02367">
    <property type="entry name" value="TsaE"/>
    <property type="match status" value="1"/>
</dbReference>
<dbReference type="PANTHER" id="PTHR33540:SF2">
    <property type="entry name" value="TRNA THREONYLCARBAMOYLADENOSINE BIOSYNTHESIS PROTEIN TSAE"/>
    <property type="match status" value="1"/>
</dbReference>
<dbReference type="EMBL" id="JAEHFL010000008">
    <property type="protein sequence ID" value="MBK3428226.1"/>
    <property type="molecule type" value="Genomic_DNA"/>
</dbReference>
<dbReference type="Gene3D" id="3.40.50.300">
    <property type="entry name" value="P-loop containing nucleotide triphosphate hydrolases"/>
    <property type="match status" value="1"/>
</dbReference>
<dbReference type="GO" id="GO:0002949">
    <property type="term" value="P:tRNA threonylcarbamoyladenosine modification"/>
    <property type="evidence" value="ECO:0007669"/>
    <property type="project" value="InterPro"/>
</dbReference>
<keyword evidence="12" id="KW-0808">Transferase</keyword>
<comment type="caution">
    <text evidence="12">The sequence shown here is derived from an EMBL/GenBank/DDBJ whole genome shotgun (WGS) entry which is preliminary data.</text>
</comment>
<name>A0A8I1L807_9CORY</name>
<organism evidence="12 13">
    <name type="scientific">Corynebacterium tuberculostearicum</name>
    <dbReference type="NCBI Taxonomy" id="38304"/>
    <lineage>
        <taxon>Bacteria</taxon>
        <taxon>Bacillati</taxon>
        <taxon>Actinomycetota</taxon>
        <taxon>Actinomycetes</taxon>
        <taxon>Mycobacteriales</taxon>
        <taxon>Corynebacteriaceae</taxon>
        <taxon>Corynebacterium</taxon>
    </lineage>
</organism>
<dbReference type="AlphaFoldDB" id="A0A8I1L807"/>
<evidence type="ECO:0000256" key="3">
    <source>
        <dbReference type="ARBA" id="ARBA00019010"/>
    </source>
</evidence>
<dbReference type="InterPro" id="IPR003442">
    <property type="entry name" value="T6A_TsaE"/>
</dbReference>
<reference evidence="12 13" key="1">
    <citation type="submission" date="2020-12" db="EMBL/GenBank/DDBJ databases">
        <title>Draft genome sequence of the commensal strain Corynebacterium tuberculostearicum MFP09/CIP 102622 isolated from human skin.</title>
        <authorList>
            <person name="Boukerb A.M."/>
            <person name="Janvier X."/>
            <person name="Feuilloley M.G.J."/>
            <person name="Groboillot A."/>
        </authorList>
    </citation>
    <scope>NUCLEOTIDE SEQUENCE [LARGE SCALE GENOMIC DNA]</scope>
    <source>
        <strain evidence="12 13">CIP 102622</strain>
    </source>
</reference>
<protein>
    <recommendedName>
        <fullName evidence="3">tRNA threonylcarbamoyladenosine biosynthesis protein TsaE</fullName>
    </recommendedName>
    <alternativeName>
        <fullName evidence="11">t(6)A37 threonylcarbamoyladenosine biosynthesis protein TsaE</fullName>
    </alternativeName>
</protein>
<gene>
    <name evidence="12" type="primary">tsaE</name>
    <name evidence="12" type="ORF">JDP02_06820</name>
</gene>
<keyword evidence="5" id="KW-0819">tRNA processing</keyword>
<keyword evidence="7" id="KW-0547">Nucleotide-binding</keyword>
<dbReference type="GO" id="GO:0016740">
    <property type="term" value="F:transferase activity"/>
    <property type="evidence" value="ECO:0007669"/>
    <property type="project" value="UniProtKB-KW"/>
</dbReference>
<evidence type="ECO:0000256" key="7">
    <source>
        <dbReference type="ARBA" id="ARBA00022741"/>
    </source>
</evidence>
<keyword evidence="4" id="KW-0963">Cytoplasm</keyword>
<accession>A0A8I1L807</accession>
<comment type="similarity">
    <text evidence="2">Belongs to the TsaE family.</text>
</comment>
<proteinExistence type="inferred from homology"/>
<evidence type="ECO:0000256" key="11">
    <source>
        <dbReference type="ARBA" id="ARBA00032441"/>
    </source>
</evidence>
<evidence type="ECO:0000256" key="10">
    <source>
        <dbReference type="ARBA" id="ARBA00024908"/>
    </source>
</evidence>
<evidence type="ECO:0000256" key="1">
    <source>
        <dbReference type="ARBA" id="ARBA00004496"/>
    </source>
</evidence>
<comment type="function">
    <text evidence="10">Required for the formation of a threonylcarbamoyl group on adenosine at position 37 (t(6)A37) in tRNAs that read codons beginning with adenine. Is involved in the transfer of the threonylcarbamoyl moiety of threonylcarbamoyl-AMP (TC-AMP) to the N6 group of A37, together with TsaD and TsaB. TsaE seems to play an indirect role in the t(6)A biosynthesis pathway, possibly in regulating the core enzymatic function of TsaD.</text>
</comment>
<evidence type="ECO:0000256" key="2">
    <source>
        <dbReference type="ARBA" id="ARBA00007599"/>
    </source>
</evidence>
<comment type="subcellular location">
    <subcellularLocation>
        <location evidence="1">Cytoplasm</location>
    </subcellularLocation>
</comment>
<keyword evidence="9" id="KW-0460">Magnesium</keyword>
<evidence type="ECO:0000256" key="6">
    <source>
        <dbReference type="ARBA" id="ARBA00022723"/>
    </source>
</evidence>